<dbReference type="PROSITE" id="PS51257">
    <property type="entry name" value="PROKAR_LIPOPROTEIN"/>
    <property type="match status" value="1"/>
</dbReference>
<dbReference type="InterPro" id="IPR002491">
    <property type="entry name" value="ABC_transptr_periplasmic_BD"/>
</dbReference>
<dbReference type="RefSeq" id="WP_123745774.1">
    <property type="nucleotide sequence ID" value="NZ_RJKM01000001.1"/>
</dbReference>
<dbReference type="CDD" id="cd01146">
    <property type="entry name" value="FhuD"/>
    <property type="match status" value="1"/>
</dbReference>
<keyword evidence="3" id="KW-0813">Transport</keyword>
<evidence type="ECO:0000256" key="4">
    <source>
        <dbReference type="ARBA" id="ARBA00022729"/>
    </source>
</evidence>
<organism evidence="8 9">
    <name type="scientific">Saccharothrix texasensis</name>
    <dbReference type="NCBI Taxonomy" id="103734"/>
    <lineage>
        <taxon>Bacteria</taxon>
        <taxon>Bacillati</taxon>
        <taxon>Actinomycetota</taxon>
        <taxon>Actinomycetes</taxon>
        <taxon>Pseudonocardiales</taxon>
        <taxon>Pseudonocardiaceae</taxon>
        <taxon>Saccharothrix</taxon>
    </lineage>
</organism>
<dbReference type="EMBL" id="RJKM01000001">
    <property type="protein sequence ID" value="ROP40484.1"/>
    <property type="molecule type" value="Genomic_DNA"/>
</dbReference>
<feature type="signal peptide" evidence="6">
    <location>
        <begin position="1"/>
        <end position="17"/>
    </location>
</feature>
<comment type="subcellular location">
    <subcellularLocation>
        <location evidence="1">Cell envelope</location>
    </subcellularLocation>
</comment>
<dbReference type="PANTHER" id="PTHR30532:SF25">
    <property type="entry name" value="IRON(III) DICITRATE-BINDING PERIPLASMIC PROTEIN"/>
    <property type="match status" value="1"/>
</dbReference>
<evidence type="ECO:0000259" key="7">
    <source>
        <dbReference type="PROSITE" id="PS50983"/>
    </source>
</evidence>
<comment type="caution">
    <text evidence="8">The sequence shown here is derived from an EMBL/GenBank/DDBJ whole genome shotgun (WGS) entry which is preliminary data.</text>
</comment>
<dbReference type="Gene3D" id="3.40.50.1980">
    <property type="entry name" value="Nitrogenase molybdenum iron protein domain"/>
    <property type="match status" value="2"/>
</dbReference>
<accession>A0A3N1HD90</accession>
<dbReference type="AlphaFoldDB" id="A0A3N1HD90"/>
<dbReference type="GO" id="GO:1901678">
    <property type="term" value="P:iron coordination entity transport"/>
    <property type="evidence" value="ECO:0007669"/>
    <property type="project" value="UniProtKB-ARBA"/>
</dbReference>
<dbReference type="Proteomes" id="UP000268727">
    <property type="component" value="Unassembled WGS sequence"/>
</dbReference>
<dbReference type="OrthoDB" id="9793175at2"/>
<dbReference type="PROSITE" id="PS50983">
    <property type="entry name" value="FE_B12_PBP"/>
    <property type="match status" value="1"/>
</dbReference>
<evidence type="ECO:0000256" key="2">
    <source>
        <dbReference type="ARBA" id="ARBA00008814"/>
    </source>
</evidence>
<feature type="domain" description="Fe/B12 periplasmic-binding" evidence="7">
    <location>
        <begin position="76"/>
        <end position="334"/>
    </location>
</feature>
<comment type="similarity">
    <text evidence="2">Belongs to the bacterial solute-binding protein 8 family.</text>
</comment>
<evidence type="ECO:0000256" key="1">
    <source>
        <dbReference type="ARBA" id="ARBA00004196"/>
    </source>
</evidence>
<feature type="region of interest" description="Disordered" evidence="5">
    <location>
        <begin position="23"/>
        <end position="55"/>
    </location>
</feature>
<dbReference type="PANTHER" id="PTHR30532">
    <property type="entry name" value="IRON III DICITRATE-BINDING PERIPLASMIC PROTEIN"/>
    <property type="match status" value="1"/>
</dbReference>
<evidence type="ECO:0000256" key="5">
    <source>
        <dbReference type="SAM" id="MobiDB-lite"/>
    </source>
</evidence>
<evidence type="ECO:0000256" key="6">
    <source>
        <dbReference type="SAM" id="SignalP"/>
    </source>
</evidence>
<reference evidence="8 9" key="1">
    <citation type="submission" date="2018-11" db="EMBL/GenBank/DDBJ databases">
        <title>Sequencing the genomes of 1000 actinobacteria strains.</title>
        <authorList>
            <person name="Klenk H.-P."/>
        </authorList>
    </citation>
    <scope>NUCLEOTIDE SEQUENCE [LARGE SCALE GENOMIC DNA]</scope>
    <source>
        <strain evidence="8 9">DSM 44231</strain>
    </source>
</reference>
<proteinExistence type="inferred from homology"/>
<evidence type="ECO:0000313" key="8">
    <source>
        <dbReference type="EMBL" id="ROP40484.1"/>
    </source>
</evidence>
<sequence>MSNTRIAAVLAVALALAACGQTETPTDKPAVAQGGSEFGQAGEKSAGFGTDAQPGQFPRTVKHAMGETVIEKRPERVVVLDGGELDNVVALGIKPVGVAYPDGAPTMPGYIGDQAGTPENVGGITSLNLETIAKLQPDLIIGSQLRAEQQYPKLSAIAPTVFAARPGYTWKENFRLNAAALDRSAEAEKLIGDYETHAKEVGERIEAKAGKRPTVTMLRFMPGKIRLYAKKSFIGTILIDAGIPQPQASQADDLAVEVSTEQIAQADGDWILIGTYGDQSKTAQGQVLGGPLWQTLNAVKTNHAKPVADETWFLGLGVLAAEEVLTDLEQTLTN</sequence>
<dbReference type="Pfam" id="PF01497">
    <property type="entry name" value="Peripla_BP_2"/>
    <property type="match status" value="1"/>
</dbReference>
<dbReference type="GO" id="GO:0030288">
    <property type="term" value="C:outer membrane-bounded periplasmic space"/>
    <property type="evidence" value="ECO:0007669"/>
    <property type="project" value="TreeGrafter"/>
</dbReference>
<feature type="chain" id="PRO_5038786177" evidence="6">
    <location>
        <begin position="18"/>
        <end position="334"/>
    </location>
</feature>
<keyword evidence="4 6" id="KW-0732">Signal</keyword>
<dbReference type="InterPro" id="IPR051313">
    <property type="entry name" value="Bact_iron-sidero_bind"/>
</dbReference>
<name>A0A3N1HD90_9PSEU</name>
<dbReference type="SUPFAM" id="SSF53807">
    <property type="entry name" value="Helical backbone' metal receptor"/>
    <property type="match status" value="1"/>
</dbReference>
<gene>
    <name evidence="8" type="ORF">EDD40_5896</name>
</gene>
<evidence type="ECO:0000256" key="3">
    <source>
        <dbReference type="ARBA" id="ARBA00022448"/>
    </source>
</evidence>
<keyword evidence="9" id="KW-1185">Reference proteome</keyword>
<protein>
    <submittedName>
        <fullName evidence="8">Iron complex transport system substrate-binding protein</fullName>
    </submittedName>
</protein>
<evidence type="ECO:0000313" key="9">
    <source>
        <dbReference type="Proteomes" id="UP000268727"/>
    </source>
</evidence>